<dbReference type="NCBIfam" id="TIGR01280">
    <property type="entry name" value="xseB"/>
    <property type="match status" value="1"/>
</dbReference>
<dbReference type="AlphaFoldDB" id="A0A2I7N9K4"/>
<dbReference type="InterPro" id="IPR003761">
    <property type="entry name" value="Exonuc_VII_S"/>
</dbReference>
<dbReference type="GO" id="GO:0006308">
    <property type="term" value="P:DNA catabolic process"/>
    <property type="evidence" value="ECO:0007669"/>
    <property type="project" value="UniProtKB-UniRule"/>
</dbReference>
<dbReference type="PIRSF" id="PIRSF006488">
    <property type="entry name" value="Exonuc_VII_S"/>
    <property type="match status" value="1"/>
</dbReference>
<evidence type="ECO:0000256" key="2">
    <source>
        <dbReference type="ARBA" id="ARBA00022490"/>
    </source>
</evidence>
<proteinExistence type="inferred from homology"/>
<organism evidence="8 9">
    <name type="scientific">Aquella oligotrophica</name>
    <dbReference type="NCBI Taxonomy" id="2067065"/>
    <lineage>
        <taxon>Bacteria</taxon>
        <taxon>Pseudomonadati</taxon>
        <taxon>Pseudomonadota</taxon>
        <taxon>Betaproteobacteria</taxon>
        <taxon>Neisseriales</taxon>
        <taxon>Neisseriaceae</taxon>
        <taxon>Aquella</taxon>
    </lineage>
</organism>
<dbReference type="GO" id="GO:0009318">
    <property type="term" value="C:exodeoxyribonuclease VII complex"/>
    <property type="evidence" value="ECO:0007669"/>
    <property type="project" value="UniProtKB-UniRule"/>
</dbReference>
<dbReference type="KEGG" id="nba:CUN60_02180"/>
<keyword evidence="9" id="KW-1185">Reference proteome</keyword>
<dbReference type="EMBL" id="CP024847">
    <property type="protein sequence ID" value="AUR53139.1"/>
    <property type="molecule type" value="Genomic_DNA"/>
</dbReference>
<dbReference type="PANTHER" id="PTHR34137">
    <property type="entry name" value="EXODEOXYRIBONUCLEASE 7 SMALL SUBUNIT"/>
    <property type="match status" value="1"/>
</dbReference>
<name>A0A2I7N9K4_9NEIS</name>
<evidence type="ECO:0000256" key="7">
    <source>
        <dbReference type="SAM" id="Coils"/>
    </source>
</evidence>
<accession>A0A2I7N9K4</accession>
<dbReference type="Pfam" id="PF02609">
    <property type="entry name" value="Exonuc_VII_S"/>
    <property type="match status" value="1"/>
</dbReference>
<evidence type="ECO:0000313" key="9">
    <source>
        <dbReference type="Proteomes" id="UP000236655"/>
    </source>
</evidence>
<keyword evidence="7" id="KW-0175">Coiled coil</keyword>
<comment type="similarity">
    <text evidence="1">Belongs to the XseB family.</text>
</comment>
<evidence type="ECO:0000313" key="8">
    <source>
        <dbReference type="EMBL" id="AUR53139.1"/>
    </source>
</evidence>
<reference evidence="9" key="1">
    <citation type="submission" date="2017-11" db="EMBL/GenBank/DDBJ databases">
        <authorList>
            <person name="Chan K.G."/>
            <person name="Lee L.S."/>
        </authorList>
    </citation>
    <scope>NUCLEOTIDE SEQUENCE [LARGE SCALE GENOMIC DNA]</scope>
    <source>
        <strain evidence="9">DSM 100970</strain>
    </source>
</reference>
<feature type="coiled-coil region" evidence="7">
    <location>
        <begin position="3"/>
        <end position="54"/>
    </location>
</feature>
<dbReference type="SUPFAM" id="SSF116842">
    <property type="entry name" value="XseB-like"/>
    <property type="match status" value="1"/>
</dbReference>
<dbReference type="EC" id="3.1.11.6" evidence="6"/>
<evidence type="ECO:0000256" key="3">
    <source>
        <dbReference type="ARBA" id="ARBA00022722"/>
    </source>
</evidence>
<sequence length="64" mass="7395">MAIKQLEQTIDDIEAGNIDLEQALNKYKEGVNLVKFCQEKLQDIEQKIKILDQDSNQLKDFATQ</sequence>
<evidence type="ECO:0000256" key="1">
    <source>
        <dbReference type="ARBA" id="ARBA00009998"/>
    </source>
</evidence>
<keyword evidence="2" id="KW-0963">Cytoplasm</keyword>
<evidence type="ECO:0000256" key="5">
    <source>
        <dbReference type="ARBA" id="ARBA00022839"/>
    </source>
</evidence>
<dbReference type="InterPro" id="IPR037004">
    <property type="entry name" value="Exonuc_VII_ssu_sf"/>
</dbReference>
<dbReference type="GO" id="GO:0005829">
    <property type="term" value="C:cytosol"/>
    <property type="evidence" value="ECO:0007669"/>
    <property type="project" value="TreeGrafter"/>
</dbReference>
<keyword evidence="5" id="KW-0269">Exonuclease</keyword>
<dbReference type="OrthoDB" id="287668at2"/>
<evidence type="ECO:0000256" key="4">
    <source>
        <dbReference type="ARBA" id="ARBA00022801"/>
    </source>
</evidence>
<protein>
    <recommendedName>
        <fullName evidence="6">Exodeoxyribonuclease VII small subunit</fullName>
        <ecNumber evidence="6">3.1.11.6</ecNumber>
    </recommendedName>
</protein>
<dbReference type="Proteomes" id="UP000236655">
    <property type="component" value="Chromosome"/>
</dbReference>
<evidence type="ECO:0000256" key="6">
    <source>
        <dbReference type="NCBIfam" id="TIGR01280"/>
    </source>
</evidence>
<dbReference type="PANTHER" id="PTHR34137:SF1">
    <property type="entry name" value="EXODEOXYRIBONUCLEASE 7 SMALL SUBUNIT"/>
    <property type="match status" value="1"/>
</dbReference>
<dbReference type="GO" id="GO:0008855">
    <property type="term" value="F:exodeoxyribonuclease VII activity"/>
    <property type="evidence" value="ECO:0007669"/>
    <property type="project" value="UniProtKB-UniRule"/>
</dbReference>
<dbReference type="Gene3D" id="1.10.287.1040">
    <property type="entry name" value="Exonuclease VII, small subunit"/>
    <property type="match status" value="1"/>
</dbReference>
<gene>
    <name evidence="8" type="primary">xseB</name>
    <name evidence="8" type="ORF">CUN60_02180</name>
</gene>
<keyword evidence="3" id="KW-0540">Nuclease</keyword>
<keyword evidence="4" id="KW-0378">Hydrolase</keyword>